<feature type="domain" description="CUB" evidence="4">
    <location>
        <begin position="20"/>
        <end position="131"/>
    </location>
</feature>
<protein>
    <recommendedName>
        <fullName evidence="4">CUB domain-containing protein</fullName>
    </recommendedName>
</protein>
<dbReference type="InterPro" id="IPR035914">
    <property type="entry name" value="Sperma_CUB_dom_sf"/>
</dbReference>
<evidence type="ECO:0000256" key="3">
    <source>
        <dbReference type="PROSITE-ProRule" id="PRU00059"/>
    </source>
</evidence>
<evidence type="ECO:0000313" key="5">
    <source>
        <dbReference type="EMBL" id="KAJ8975809.1"/>
    </source>
</evidence>
<accession>A0ABQ9JD32</accession>
<organism evidence="5 6">
    <name type="scientific">Molorchus minor</name>
    <dbReference type="NCBI Taxonomy" id="1323400"/>
    <lineage>
        <taxon>Eukaryota</taxon>
        <taxon>Metazoa</taxon>
        <taxon>Ecdysozoa</taxon>
        <taxon>Arthropoda</taxon>
        <taxon>Hexapoda</taxon>
        <taxon>Insecta</taxon>
        <taxon>Pterygota</taxon>
        <taxon>Neoptera</taxon>
        <taxon>Endopterygota</taxon>
        <taxon>Coleoptera</taxon>
        <taxon>Polyphaga</taxon>
        <taxon>Cucujiformia</taxon>
        <taxon>Chrysomeloidea</taxon>
        <taxon>Cerambycidae</taxon>
        <taxon>Lamiinae</taxon>
        <taxon>Monochamini</taxon>
        <taxon>Molorchus</taxon>
    </lineage>
</organism>
<dbReference type="SUPFAM" id="SSF49854">
    <property type="entry name" value="Spermadhesin, CUB domain"/>
    <property type="match status" value="1"/>
</dbReference>
<dbReference type="CDD" id="cd00041">
    <property type="entry name" value="CUB"/>
    <property type="match status" value="1"/>
</dbReference>
<reference evidence="5" key="1">
    <citation type="journal article" date="2023" name="Insect Mol. Biol.">
        <title>Genome sequencing provides insights into the evolution of gene families encoding plant cell wall-degrading enzymes in longhorned beetles.</title>
        <authorList>
            <person name="Shin N.R."/>
            <person name="Okamura Y."/>
            <person name="Kirsch R."/>
            <person name="Pauchet Y."/>
        </authorList>
    </citation>
    <scope>NUCLEOTIDE SEQUENCE</scope>
    <source>
        <strain evidence="5">MMC_N1</strain>
    </source>
</reference>
<proteinExistence type="predicted"/>
<dbReference type="Gene3D" id="2.60.120.290">
    <property type="entry name" value="Spermadhesin, CUB domain"/>
    <property type="match status" value="1"/>
</dbReference>
<dbReference type="SMART" id="SM00042">
    <property type="entry name" value="CUB"/>
    <property type="match status" value="1"/>
</dbReference>
<evidence type="ECO:0000259" key="4">
    <source>
        <dbReference type="PROSITE" id="PS01180"/>
    </source>
</evidence>
<gene>
    <name evidence="5" type="ORF">NQ317_013740</name>
</gene>
<keyword evidence="1" id="KW-0677">Repeat</keyword>
<feature type="non-terminal residue" evidence="5">
    <location>
        <position position="131"/>
    </location>
</feature>
<dbReference type="PANTHER" id="PTHR24251">
    <property type="entry name" value="OVOCHYMASE-RELATED"/>
    <property type="match status" value="1"/>
</dbReference>
<dbReference type="EMBL" id="JAPWTJ010000763">
    <property type="protein sequence ID" value="KAJ8975809.1"/>
    <property type="molecule type" value="Genomic_DNA"/>
</dbReference>
<keyword evidence="2" id="KW-1015">Disulfide bond</keyword>
<comment type="caution">
    <text evidence="5">The sequence shown here is derived from an EMBL/GenBank/DDBJ whole genome shotgun (WGS) entry which is preliminary data.</text>
</comment>
<dbReference type="PROSITE" id="PS01180">
    <property type="entry name" value="CUB"/>
    <property type="match status" value="1"/>
</dbReference>
<keyword evidence="6" id="KW-1185">Reference proteome</keyword>
<dbReference type="InterPro" id="IPR000859">
    <property type="entry name" value="CUB_dom"/>
</dbReference>
<comment type="caution">
    <text evidence="3">Lacks conserved residue(s) required for the propagation of feature annotation.</text>
</comment>
<name>A0ABQ9JD32_9CUCU</name>
<evidence type="ECO:0000313" key="6">
    <source>
        <dbReference type="Proteomes" id="UP001162164"/>
    </source>
</evidence>
<evidence type="ECO:0000256" key="2">
    <source>
        <dbReference type="ARBA" id="ARBA00023157"/>
    </source>
</evidence>
<sequence>DYSYQGRGFTANYTTTDAKCGGHYTAAKGTIFSPNFPKIHDKNDTCEWLIDIDENHVIELSFIDLDLYSTPNCSRSYVKVYDGPTMAYPVLQKLCGNIKPNNTVQSTYNQMYIEFRAHPFIPTKGFKAEYH</sequence>
<evidence type="ECO:0000256" key="1">
    <source>
        <dbReference type="ARBA" id="ARBA00022737"/>
    </source>
</evidence>
<dbReference type="Pfam" id="PF00431">
    <property type="entry name" value="CUB"/>
    <property type="match status" value="1"/>
</dbReference>
<dbReference type="Proteomes" id="UP001162164">
    <property type="component" value="Unassembled WGS sequence"/>
</dbReference>
<feature type="non-terminal residue" evidence="5">
    <location>
        <position position="1"/>
    </location>
</feature>